<name>A0A0F9DBA6_9ZZZZ</name>
<evidence type="ECO:0000313" key="1">
    <source>
        <dbReference type="EMBL" id="KKL15036.1"/>
    </source>
</evidence>
<sequence length="51" mass="5986">MKSQIKRFFCWMGWHSFPQGFAHLYHDGASEHAKCKWCGYEGMVDSQGNLF</sequence>
<reference evidence="1" key="1">
    <citation type="journal article" date="2015" name="Nature">
        <title>Complex archaea that bridge the gap between prokaryotes and eukaryotes.</title>
        <authorList>
            <person name="Spang A."/>
            <person name="Saw J.H."/>
            <person name="Jorgensen S.L."/>
            <person name="Zaremba-Niedzwiedzka K."/>
            <person name="Martijn J."/>
            <person name="Lind A.E."/>
            <person name="van Eijk R."/>
            <person name="Schleper C."/>
            <person name="Guy L."/>
            <person name="Ettema T.J."/>
        </authorList>
    </citation>
    <scope>NUCLEOTIDE SEQUENCE</scope>
</reference>
<organism evidence="1">
    <name type="scientific">marine sediment metagenome</name>
    <dbReference type="NCBI Taxonomy" id="412755"/>
    <lineage>
        <taxon>unclassified sequences</taxon>
        <taxon>metagenomes</taxon>
        <taxon>ecological metagenomes</taxon>
    </lineage>
</organism>
<protein>
    <submittedName>
        <fullName evidence="1">Uncharacterized protein</fullName>
    </submittedName>
</protein>
<gene>
    <name evidence="1" type="ORF">LCGC14_2509640</name>
</gene>
<dbReference type="EMBL" id="LAZR01040221">
    <property type="protein sequence ID" value="KKL15036.1"/>
    <property type="molecule type" value="Genomic_DNA"/>
</dbReference>
<accession>A0A0F9DBA6</accession>
<dbReference type="AlphaFoldDB" id="A0A0F9DBA6"/>
<proteinExistence type="predicted"/>
<comment type="caution">
    <text evidence="1">The sequence shown here is derived from an EMBL/GenBank/DDBJ whole genome shotgun (WGS) entry which is preliminary data.</text>
</comment>